<organism evidence="2 3">
    <name type="scientific">Candidatus Nomurabacteria bacterium GW2011_GWE1_35_16</name>
    <dbReference type="NCBI Taxonomy" id="1618761"/>
    <lineage>
        <taxon>Bacteria</taxon>
        <taxon>Candidatus Nomuraibacteriota</taxon>
    </lineage>
</organism>
<evidence type="ECO:0000256" key="1">
    <source>
        <dbReference type="SAM" id="Phobius"/>
    </source>
</evidence>
<gene>
    <name evidence="2" type="ORF">UR64_C0002G0014</name>
</gene>
<reference evidence="2 3" key="1">
    <citation type="journal article" date="2015" name="Nature">
        <title>rRNA introns, odd ribosomes, and small enigmatic genomes across a large radiation of phyla.</title>
        <authorList>
            <person name="Brown C.T."/>
            <person name="Hug L.A."/>
            <person name="Thomas B.C."/>
            <person name="Sharon I."/>
            <person name="Castelle C.J."/>
            <person name="Singh A."/>
            <person name="Wilkins M.J."/>
            <person name="Williams K.H."/>
            <person name="Banfield J.F."/>
        </authorList>
    </citation>
    <scope>NUCLEOTIDE SEQUENCE [LARGE SCALE GENOMIC DNA]</scope>
</reference>
<dbReference type="EMBL" id="LBPY01000002">
    <property type="protein sequence ID" value="KKP66798.1"/>
    <property type="molecule type" value="Genomic_DNA"/>
</dbReference>
<feature type="transmembrane region" description="Helical" evidence="1">
    <location>
        <begin position="9"/>
        <end position="27"/>
    </location>
</feature>
<dbReference type="AlphaFoldDB" id="A0A0G0BBD4"/>
<protein>
    <submittedName>
        <fullName evidence="2">Uncharacterized protein</fullName>
    </submittedName>
</protein>
<keyword evidence="1" id="KW-0812">Transmembrane</keyword>
<evidence type="ECO:0000313" key="3">
    <source>
        <dbReference type="Proteomes" id="UP000034952"/>
    </source>
</evidence>
<accession>A0A0G0BBD4</accession>
<dbReference type="Proteomes" id="UP000034952">
    <property type="component" value="Unassembled WGS sequence"/>
</dbReference>
<sequence length="50" mass="5674">MKPQFNKTWLVIALVIIGNITIFYFMSQSLESYVADNMIEHTQIPGISGI</sequence>
<keyword evidence="1" id="KW-0472">Membrane</keyword>
<name>A0A0G0BBD4_9BACT</name>
<comment type="caution">
    <text evidence="2">The sequence shown here is derived from an EMBL/GenBank/DDBJ whole genome shotgun (WGS) entry which is preliminary data.</text>
</comment>
<evidence type="ECO:0000313" key="2">
    <source>
        <dbReference type="EMBL" id="KKP66798.1"/>
    </source>
</evidence>
<keyword evidence="1" id="KW-1133">Transmembrane helix</keyword>
<proteinExistence type="predicted"/>